<evidence type="ECO:0000313" key="1">
    <source>
        <dbReference type="EMBL" id="MFH4983605.1"/>
    </source>
</evidence>
<gene>
    <name evidence="1" type="ORF">AB6A40_010314</name>
</gene>
<sequence length="108" mass="12295">MESCCEISTLQCASESDCRISPLNFKMVQNVHFASSQNVLLPCISTNGVLLKKREREESREWLKFFRPFANTEPGIMEKVCKNVVVLVFQINSKSDEAVSRLQRPVCP</sequence>
<comment type="caution">
    <text evidence="1">The sequence shown here is derived from an EMBL/GenBank/DDBJ whole genome shotgun (WGS) entry which is preliminary data.</text>
</comment>
<reference evidence="1 2" key="1">
    <citation type="submission" date="2024-08" db="EMBL/GenBank/DDBJ databases">
        <title>Gnathostoma spinigerum genome.</title>
        <authorList>
            <person name="Gonzalez-Bertolin B."/>
            <person name="Monzon S."/>
            <person name="Zaballos A."/>
            <person name="Jimenez P."/>
            <person name="Dekumyoy P."/>
            <person name="Varona S."/>
            <person name="Cuesta I."/>
            <person name="Sumanam S."/>
            <person name="Adisakwattana P."/>
            <person name="Gasser R.B."/>
            <person name="Hernandez-Gonzalez A."/>
            <person name="Young N.D."/>
            <person name="Perteguer M.J."/>
        </authorList>
    </citation>
    <scope>NUCLEOTIDE SEQUENCE [LARGE SCALE GENOMIC DNA]</scope>
    <source>
        <strain evidence="1">AL3</strain>
        <tissue evidence="1">Liver</tissue>
    </source>
</reference>
<name>A0ABD6EVT2_9BILA</name>
<accession>A0ABD6EVT2</accession>
<dbReference type="EMBL" id="JBGFUD010012985">
    <property type="protein sequence ID" value="MFH4983605.1"/>
    <property type="molecule type" value="Genomic_DNA"/>
</dbReference>
<keyword evidence="2" id="KW-1185">Reference proteome</keyword>
<dbReference type="AlphaFoldDB" id="A0ABD6EVT2"/>
<organism evidence="1 2">
    <name type="scientific">Gnathostoma spinigerum</name>
    <dbReference type="NCBI Taxonomy" id="75299"/>
    <lineage>
        <taxon>Eukaryota</taxon>
        <taxon>Metazoa</taxon>
        <taxon>Ecdysozoa</taxon>
        <taxon>Nematoda</taxon>
        <taxon>Chromadorea</taxon>
        <taxon>Rhabditida</taxon>
        <taxon>Spirurina</taxon>
        <taxon>Gnathostomatomorpha</taxon>
        <taxon>Gnathostomatoidea</taxon>
        <taxon>Gnathostomatidae</taxon>
        <taxon>Gnathostoma</taxon>
    </lineage>
</organism>
<protein>
    <submittedName>
        <fullName evidence="1">Uncharacterized protein</fullName>
    </submittedName>
</protein>
<proteinExistence type="predicted"/>
<dbReference type="Proteomes" id="UP001608902">
    <property type="component" value="Unassembled WGS sequence"/>
</dbReference>
<evidence type="ECO:0000313" key="2">
    <source>
        <dbReference type="Proteomes" id="UP001608902"/>
    </source>
</evidence>